<feature type="domain" description="Resolvase/invertase-type recombinase catalytic" evidence="1">
    <location>
        <begin position="4"/>
        <end position="154"/>
    </location>
</feature>
<evidence type="ECO:0000313" key="3">
    <source>
        <dbReference type="EMBL" id="MFD2618375.1"/>
    </source>
</evidence>
<dbReference type="InterPro" id="IPR011109">
    <property type="entry name" value="DNA_bind_recombinase_dom"/>
</dbReference>
<dbReference type="InterPro" id="IPR036162">
    <property type="entry name" value="Resolvase-like_N_sf"/>
</dbReference>
<evidence type="ECO:0000259" key="2">
    <source>
        <dbReference type="PROSITE" id="PS51737"/>
    </source>
</evidence>
<dbReference type="Gene3D" id="3.90.1750.20">
    <property type="entry name" value="Putative Large Serine Recombinase, Chain B, Domain 2"/>
    <property type="match status" value="1"/>
</dbReference>
<comment type="caution">
    <text evidence="3">The sequence shown here is derived from an EMBL/GenBank/DDBJ whole genome shotgun (WGS) entry which is preliminary data.</text>
</comment>
<dbReference type="Pfam" id="PF00239">
    <property type="entry name" value="Resolvase"/>
    <property type="match status" value="1"/>
</dbReference>
<dbReference type="EMBL" id="JBHUMR010000015">
    <property type="protein sequence ID" value="MFD2618375.1"/>
    <property type="molecule type" value="Genomic_DNA"/>
</dbReference>
<dbReference type="InterPro" id="IPR006119">
    <property type="entry name" value="Resolv_N"/>
</dbReference>
<keyword evidence="4" id="KW-1185">Reference proteome</keyword>
<dbReference type="CDD" id="cd00338">
    <property type="entry name" value="Ser_Recombinase"/>
    <property type="match status" value="1"/>
</dbReference>
<accession>A0ABW5PTV5</accession>
<gene>
    <name evidence="3" type="ORF">ACFSTF_13775</name>
</gene>
<dbReference type="PROSITE" id="PS51737">
    <property type="entry name" value="RECOMBINASE_DNA_BIND"/>
    <property type="match status" value="1"/>
</dbReference>
<evidence type="ECO:0000313" key="4">
    <source>
        <dbReference type="Proteomes" id="UP001597458"/>
    </source>
</evidence>
<dbReference type="Proteomes" id="UP001597458">
    <property type="component" value="Unassembled WGS sequence"/>
</dbReference>
<dbReference type="RefSeq" id="WP_141191022.1">
    <property type="nucleotide sequence ID" value="NZ_JBHUMR010000015.1"/>
</dbReference>
<evidence type="ECO:0000259" key="1">
    <source>
        <dbReference type="PROSITE" id="PS51736"/>
    </source>
</evidence>
<feature type="domain" description="Recombinase" evidence="2">
    <location>
        <begin position="158"/>
        <end position="290"/>
    </location>
</feature>
<reference evidence="4" key="1">
    <citation type="journal article" date="2019" name="Int. J. Syst. Evol. Microbiol.">
        <title>The Global Catalogue of Microorganisms (GCM) 10K type strain sequencing project: providing services to taxonomists for standard genome sequencing and annotation.</title>
        <authorList>
            <consortium name="The Broad Institute Genomics Platform"/>
            <consortium name="The Broad Institute Genome Sequencing Center for Infectious Disease"/>
            <person name="Wu L."/>
            <person name="Ma J."/>
        </authorList>
    </citation>
    <scope>NUCLEOTIDE SEQUENCE [LARGE SCALE GENOMIC DNA]</scope>
    <source>
        <strain evidence="4">TISTR 2241</strain>
    </source>
</reference>
<name>A0ABW5PTV5_9BACI</name>
<protein>
    <submittedName>
        <fullName evidence="3">Recombinase family protein</fullName>
    </submittedName>
</protein>
<dbReference type="Gene3D" id="3.40.50.1390">
    <property type="entry name" value="Resolvase, N-terminal catalytic domain"/>
    <property type="match status" value="1"/>
</dbReference>
<organism evidence="3 4">
    <name type="scientific">Terrilactibacillus laevilacticus</name>
    <dbReference type="NCBI Taxonomy" id="1380157"/>
    <lineage>
        <taxon>Bacteria</taxon>
        <taxon>Bacillati</taxon>
        <taxon>Bacillota</taxon>
        <taxon>Bacilli</taxon>
        <taxon>Bacillales</taxon>
        <taxon>Bacillaceae</taxon>
        <taxon>Terrilactibacillus</taxon>
    </lineage>
</organism>
<dbReference type="Pfam" id="PF07508">
    <property type="entry name" value="Recombinase"/>
    <property type="match status" value="1"/>
</dbReference>
<dbReference type="PROSITE" id="PS51736">
    <property type="entry name" value="RECOMBINASES_3"/>
    <property type="match status" value="1"/>
</dbReference>
<dbReference type="PANTHER" id="PTHR30461:SF23">
    <property type="entry name" value="DNA RECOMBINASE-RELATED"/>
    <property type="match status" value="1"/>
</dbReference>
<dbReference type="SMART" id="SM00857">
    <property type="entry name" value="Resolvase"/>
    <property type="match status" value="1"/>
</dbReference>
<sequence length="523" mass="60455">MTKRCAVYVRVSTDKEEQKKSLVNQREIFEHYIVERGWDLYKIYSDVQSGTKAIKRPGFQQMLQDAKEHKFDVILAKELSRLARNGELSYKVLNSLLVNSGIDIITLDGAINSVEQQTNMYGLYAWVYENESQTMSRRIKYSFEAKARNGEFNGSIPPYGYTIVDKQLILRNDFTTDVVRRIFKSYIVGQGIDHIARQLLEDKISTPSQVACKKNASPIWYGSSIKGILQNEHYIGNLVQQRETSISVTSTKRKKNASEDIIRVEGTHEPIISKQDFDLVQQLLKQRSRKHSHAKYHLFTNVAFCADCGKGMHYKKNRKGYVCGSFDKHGHTLCSDNIVREADLIDVITSDIKSLYTRISSKKFKDVLDKRLHSSESKRLKKLQQLKIQIDTFKSDKTEALRCKIRREITDEEYQALVKETNAKILDLITTKEELEKDSSTQVNDRQLNELFEKIEQFIKHPTLNDEILHRLIKKIEIKKDGSPRIYYRFSDPHLSFIFFQATHNIRHASSAETCPPAALQLS</sequence>
<dbReference type="PANTHER" id="PTHR30461">
    <property type="entry name" value="DNA-INVERTASE FROM LAMBDOID PROPHAGE"/>
    <property type="match status" value="1"/>
</dbReference>
<proteinExistence type="predicted"/>
<dbReference type="InterPro" id="IPR025827">
    <property type="entry name" value="Zn_ribbon_recom_dom"/>
</dbReference>
<dbReference type="SUPFAM" id="SSF53041">
    <property type="entry name" value="Resolvase-like"/>
    <property type="match status" value="1"/>
</dbReference>
<dbReference type="Pfam" id="PF13408">
    <property type="entry name" value="Zn_ribbon_recom"/>
    <property type="match status" value="1"/>
</dbReference>
<dbReference type="InterPro" id="IPR050639">
    <property type="entry name" value="SSR_resolvase"/>
</dbReference>
<dbReference type="InterPro" id="IPR038109">
    <property type="entry name" value="DNA_bind_recomb_sf"/>
</dbReference>